<organism evidence="3 4">
    <name type="scientific">Chaetoceros tenuissimus</name>
    <dbReference type="NCBI Taxonomy" id="426638"/>
    <lineage>
        <taxon>Eukaryota</taxon>
        <taxon>Sar</taxon>
        <taxon>Stramenopiles</taxon>
        <taxon>Ochrophyta</taxon>
        <taxon>Bacillariophyta</taxon>
        <taxon>Coscinodiscophyceae</taxon>
        <taxon>Chaetocerotophycidae</taxon>
        <taxon>Chaetocerotales</taxon>
        <taxon>Chaetocerotaceae</taxon>
        <taxon>Chaetoceros</taxon>
    </lineage>
</organism>
<dbReference type="Proteomes" id="UP001054902">
    <property type="component" value="Unassembled WGS sequence"/>
</dbReference>
<feature type="compositionally biased region" description="Acidic residues" evidence="1">
    <location>
        <begin position="1"/>
        <end position="10"/>
    </location>
</feature>
<dbReference type="AlphaFoldDB" id="A0AAD3D5Y4"/>
<proteinExistence type="predicted"/>
<accession>A0AAD3D5Y4</accession>
<name>A0AAD3D5Y4_9STRA</name>
<evidence type="ECO:0000256" key="1">
    <source>
        <dbReference type="SAM" id="MobiDB-lite"/>
    </source>
</evidence>
<keyword evidence="2" id="KW-1133">Transmembrane helix</keyword>
<protein>
    <submittedName>
        <fullName evidence="3">Uncharacterized protein</fullName>
    </submittedName>
</protein>
<evidence type="ECO:0000256" key="2">
    <source>
        <dbReference type="SAM" id="Phobius"/>
    </source>
</evidence>
<sequence length="280" mass="30465">MSQPFDDEDSVTFAPVDDGQNIASDPFDKASGGASFMSNASFDSKGSSGGISLLERIQQQKMQSKGNTSTASSVANEPESSMSLTESAPRNNAQVYEEETYNFGIGGSEAENSNPPMNIPDYAASANRGHTHQVYTNADVKDQFFSVMSTVGNGMATAGKGIYRGSKYLYNNIMNKRQSNSYNGDRMAEMDYQRQSLLLDPHEVEDGAFAPPTTTGLGGGSDGLSSHSGNGHPILVYMKQFCIDMKDIFMGLSPNMKLVVIAFVAFLIWLFISEEWHHEH</sequence>
<evidence type="ECO:0000313" key="3">
    <source>
        <dbReference type="EMBL" id="GFH57375.1"/>
    </source>
</evidence>
<reference evidence="3 4" key="1">
    <citation type="journal article" date="2021" name="Sci. Rep.">
        <title>The genome of the diatom Chaetoceros tenuissimus carries an ancient integrated fragment of an extant virus.</title>
        <authorList>
            <person name="Hongo Y."/>
            <person name="Kimura K."/>
            <person name="Takaki Y."/>
            <person name="Yoshida Y."/>
            <person name="Baba S."/>
            <person name="Kobayashi G."/>
            <person name="Nagasaki K."/>
            <person name="Hano T."/>
            <person name="Tomaru Y."/>
        </authorList>
    </citation>
    <scope>NUCLEOTIDE SEQUENCE [LARGE SCALE GENOMIC DNA]</scope>
    <source>
        <strain evidence="3 4">NIES-3715</strain>
    </source>
</reference>
<keyword evidence="2" id="KW-0472">Membrane</keyword>
<keyword evidence="4" id="KW-1185">Reference proteome</keyword>
<dbReference type="EMBL" id="BLLK01000058">
    <property type="protein sequence ID" value="GFH57375.1"/>
    <property type="molecule type" value="Genomic_DNA"/>
</dbReference>
<feature type="transmembrane region" description="Helical" evidence="2">
    <location>
        <begin position="255"/>
        <end position="272"/>
    </location>
</feature>
<keyword evidence="2" id="KW-0812">Transmembrane</keyword>
<feature type="compositionally biased region" description="Polar residues" evidence="1">
    <location>
        <begin position="36"/>
        <end position="46"/>
    </location>
</feature>
<comment type="caution">
    <text evidence="3">The sequence shown here is derived from an EMBL/GenBank/DDBJ whole genome shotgun (WGS) entry which is preliminary data.</text>
</comment>
<gene>
    <name evidence="3" type="ORF">CTEN210_13851</name>
</gene>
<feature type="region of interest" description="Disordered" evidence="1">
    <location>
        <begin position="1"/>
        <end position="92"/>
    </location>
</feature>
<feature type="compositionally biased region" description="Polar residues" evidence="1">
    <location>
        <begin position="57"/>
        <end position="92"/>
    </location>
</feature>
<evidence type="ECO:0000313" key="4">
    <source>
        <dbReference type="Proteomes" id="UP001054902"/>
    </source>
</evidence>